<proteinExistence type="predicted"/>
<dbReference type="GO" id="GO:0008270">
    <property type="term" value="F:zinc ion binding"/>
    <property type="evidence" value="ECO:0007669"/>
    <property type="project" value="InterPro"/>
</dbReference>
<evidence type="ECO:0000256" key="2">
    <source>
        <dbReference type="ARBA" id="ARBA00023242"/>
    </source>
</evidence>
<evidence type="ECO:0000313" key="6">
    <source>
        <dbReference type="Proteomes" id="UP001153678"/>
    </source>
</evidence>
<feature type="region of interest" description="Disordered" evidence="3">
    <location>
        <begin position="254"/>
        <end position="275"/>
    </location>
</feature>
<dbReference type="OrthoDB" id="5575144at2759"/>
<dbReference type="AlphaFoldDB" id="A0A9W4SNX5"/>
<sequence>MSMTTEKNNLYALENQKQQQEVSQQQTAVQIENLPTAPPATSLTQGTTCALVHTSLNGTTSQQVSPVKQKRKQVKNACVNCQKACKKCDDGRPCQRCIKYELTATCKDSIRKVRKKGVKRGPYKRRTQKTQGVKISISSTSTPPDIPAPAVIVPVSNTERKADDQFTPIPKILPVNLSQITGTQVPITLTTSDGVGQFVIIPQSSGGVPYYILMPVQRPNQTSTLDTSTCSSMDSSTGSVQDMTIKIELKSQPVKSENVLSKEESQKSKFTATSVTKDANSEIFPNKERDDKDKSNLSVLSLVCSDLLDKDTVSNEQANKEMSENLQDGESLKVANATKQNINTSVSWSSVNYNKQEFVSPKSKDIDSVKIQPENLKDKSPKASGKAACCGGSQAMDTPRVNNPPTFETPSVGSPLLFSIPANTYPVIPVEYMTRKRESSIDNVKRSKYHHEDFPLPQHGASFSQNQIPMQQPYYGIPPFFTLPHSSNNTYMAQNSSSPYYHNQHMPQQFTPTSLSFAFNPGMSNANALQSHNQGYANASASTISDVSSQMQKNYSSY</sequence>
<evidence type="ECO:0000259" key="4">
    <source>
        <dbReference type="PROSITE" id="PS50048"/>
    </source>
</evidence>
<evidence type="ECO:0000256" key="1">
    <source>
        <dbReference type="ARBA" id="ARBA00022723"/>
    </source>
</evidence>
<dbReference type="PANTHER" id="PTHR47659:SF7">
    <property type="entry name" value="FUNGAL TRANSCRIPTIONAL REGULATORY PROTEIN, N-TERMINAL DOMAIN-CONTAINING PROTEIN"/>
    <property type="match status" value="1"/>
</dbReference>
<dbReference type="InterPro" id="IPR001138">
    <property type="entry name" value="Zn2Cys6_DnaBD"/>
</dbReference>
<evidence type="ECO:0000313" key="5">
    <source>
        <dbReference type="EMBL" id="CAI2176281.1"/>
    </source>
</evidence>
<dbReference type="Proteomes" id="UP001153678">
    <property type="component" value="Unassembled WGS sequence"/>
</dbReference>
<feature type="region of interest" description="Disordered" evidence="3">
    <location>
        <begin position="117"/>
        <end position="141"/>
    </location>
</feature>
<accession>A0A9W4SNX5</accession>
<dbReference type="GO" id="GO:0000981">
    <property type="term" value="F:DNA-binding transcription factor activity, RNA polymerase II-specific"/>
    <property type="evidence" value="ECO:0007669"/>
    <property type="project" value="InterPro"/>
</dbReference>
<organism evidence="5 6">
    <name type="scientific">Funneliformis geosporum</name>
    <dbReference type="NCBI Taxonomy" id="1117311"/>
    <lineage>
        <taxon>Eukaryota</taxon>
        <taxon>Fungi</taxon>
        <taxon>Fungi incertae sedis</taxon>
        <taxon>Mucoromycota</taxon>
        <taxon>Glomeromycotina</taxon>
        <taxon>Glomeromycetes</taxon>
        <taxon>Glomerales</taxon>
        <taxon>Glomeraceae</taxon>
        <taxon>Funneliformis</taxon>
    </lineage>
</organism>
<name>A0A9W4SNX5_9GLOM</name>
<dbReference type="PANTHER" id="PTHR47659">
    <property type="entry name" value="ZN(II)2CYS6 TRANSCRIPTION FACTOR (EUROFUNG)-RELATED"/>
    <property type="match status" value="1"/>
</dbReference>
<protein>
    <submittedName>
        <fullName evidence="5">15483_t:CDS:1</fullName>
    </submittedName>
</protein>
<reference evidence="5" key="1">
    <citation type="submission" date="2022-08" db="EMBL/GenBank/DDBJ databases">
        <authorList>
            <person name="Kallberg Y."/>
            <person name="Tangrot J."/>
            <person name="Rosling A."/>
        </authorList>
    </citation>
    <scope>NUCLEOTIDE SEQUENCE</scope>
    <source>
        <strain evidence="5">Wild A</strain>
    </source>
</reference>
<keyword evidence="2" id="KW-0539">Nucleus</keyword>
<dbReference type="EMBL" id="CAMKVN010001484">
    <property type="protein sequence ID" value="CAI2176281.1"/>
    <property type="molecule type" value="Genomic_DNA"/>
</dbReference>
<feature type="domain" description="Zn(2)-C6 fungal-type" evidence="4">
    <location>
        <begin position="77"/>
        <end position="106"/>
    </location>
</feature>
<dbReference type="PROSITE" id="PS50048">
    <property type="entry name" value="ZN2_CY6_FUNGAL_2"/>
    <property type="match status" value="1"/>
</dbReference>
<keyword evidence="1" id="KW-0479">Metal-binding</keyword>
<feature type="compositionally biased region" description="Basic residues" evidence="3">
    <location>
        <begin position="117"/>
        <end position="128"/>
    </location>
</feature>
<keyword evidence="6" id="KW-1185">Reference proteome</keyword>
<comment type="caution">
    <text evidence="5">The sequence shown here is derived from an EMBL/GenBank/DDBJ whole genome shotgun (WGS) entry which is preliminary data.</text>
</comment>
<dbReference type="InterPro" id="IPR050335">
    <property type="entry name" value="ERT1_acuK_gluconeogen_tf"/>
</dbReference>
<gene>
    <name evidence="5" type="ORF">FWILDA_LOCUS7508</name>
</gene>
<evidence type="ECO:0000256" key="3">
    <source>
        <dbReference type="SAM" id="MobiDB-lite"/>
    </source>
</evidence>
<dbReference type="CDD" id="cd00067">
    <property type="entry name" value="GAL4"/>
    <property type="match status" value="1"/>
</dbReference>
<dbReference type="SMART" id="SM00066">
    <property type="entry name" value="GAL4"/>
    <property type="match status" value="1"/>
</dbReference>